<evidence type="ECO:0000256" key="1">
    <source>
        <dbReference type="ARBA" id="ARBA00022723"/>
    </source>
</evidence>
<feature type="domain" description="C2H2-type" evidence="8">
    <location>
        <begin position="194"/>
        <end position="221"/>
    </location>
</feature>
<proteinExistence type="predicted"/>
<accession>A0A6H5IKG5</accession>
<evidence type="ECO:0000256" key="7">
    <source>
        <dbReference type="SAM" id="MobiDB-lite"/>
    </source>
</evidence>
<name>A0A6H5IKG5_9HYME</name>
<dbReference type="GO" id="GO:0008270">
    <property type="term" value="F:zinc ion binding"/>
    <property type="evidence" value="ECO:0007669"/>
    <property type="project" value="UniProtKB-KW"/>
</dbReference>
<evidence type="ECO:0000259" key="8">
    <source>
        <dbReference type="PROSITE" id="PS50157"/>
    </source>
</evidence>
<dbReference type="FunFam" id="3.30.160.60:FF:000478">
    <property type="entry name" value="Zinc finger protein 133"/>
    <property type="match status" value="1"/>
</dbReference>
<dbReference type="Gene3D" id="3.30.160.60">
    <property type="entry name" value="Classic Zinc Finger"/>
    <property type="match status" value="3"/>
</dbReference>
<evidence type="ECO:0000256" key="2">
    <source>
        <dbReference type="ARBA" id="ARBA00022737"/>
    </source>
</evidence>
<feature type="domain" description="C2H2-type" evidence="8">
    <location>
        <begin position="222"/>
        <end position="251"/>
    </location>
</feature>
<dbReference type="FunFam" id="3.30.160.60:FF:000125">
    <property type="entry name" value="Putative zinc finger protein 143"/>
    <property type="match status" value="1"/>
</dbReference>
<feature type="region of interest" description="Disordered" evidence="7">
    <location>
        <begin position="17"/>
        <end position="120"/>
    </location>
</feature>
<dbReference type="AlphaFoldDB" id="A0A6H5IKG5"/>
<keyword evidence="1" id="KW-0479">Metal-binding</keyword>
<evidence type="ECO:0000256" key="3">
    <source>
        <dbReference type="ARBA" id="ARBA00022771"/>
    </source>
</evidence>
<evidence type="ECO:0000313" key="10">
    <source>
        <dbReference type="Proteomes" id="UP000479190"/>
    </source>
</evidence>
<dbReference type="EMBL" id="CADCXV010000813">
    <property type="protein sequence ID" value="CAB0036251.1"/>
    <property type="molecule type" value="Genomic_DNA"/>
</dbReference>
<feature type="compositionally biased region" description="Low complexity" evidence="7">
    <location>
        <begin position="24"/>
        <end position="39"/>
    </location>
</feature>
<dbReference type="FunFam" id="3.30.160.60:FF:000065">
    <property type="entry name" value="B-cell CLL/lymphoma 6, member B"/>
    <property type="match status" value="1"/>
</dbReference>
<dbReference type="PANTHER" id="PTHR23235">
    <property type="entry name" value="KRUEPPEL-LIKE TRANSCRIPTION FACTOR"/>
    <property type="match status" value="1"/>
</dbReference>
<keyword evidence="4" id="KW-0862">Zinc</keyword>
<reference evidence="9 10" key="1">
    <citation type="submission" date="2020-02" db="EMBL/GenBank/DDBJ databases">
        <authorList>
            <person name="Ferguson B K."/>
        </authorList>
    </citation>
    <scope>NUCLEOTIDE SEQUENCE [LARGE SCALE GENOMIC DNA]</scope>
</reference>
<feature type="coiled-coil region" evidence="6">
    <location>
        <begin position="161"/>
        <end position="188"/>
    </location>
</feature>
<dbReference type="SUPFAM" id="SSF57667">
    <property type="entry name" value="beta-beta-alpha zinc fingers"/>
    <property type="match status" value="2"/>
</dbReference>
<keyword evidence="10" id="KW-1185">Reference proteome</keyword>
<dbReference type="Pfam" id="PF00096">
    <property type="entry name" value="zf-C2H2"/>
    <property type="match status" value="3"/>
</dbReference>
<dbReference type="InterPro" id="IPR036236">
    <property type="entry name" value="Znf_C2H2_sf"/>
</dbReference>
<dbReference type="PROSITE" id="PS50157">
    <property type="entry name" value="ZINC_FINGER_C2H2_2"/>
    <property type="match status" value="3"/>
</dbReference>
<gene>
    <name evidence="9" type="ORF">TBRA_LOCUS8127</name>
</gene>
<dbReference type="OrthoDB" id="8922241at2759"/>
<dbReference type="Proteomes" id="UP000479190">
    <property type="component" value="Unassembled WGS sequence"/>
</dbReference>
<dbReference type="PANTHER" id="PTHR23235:SF139">
    <property type="entry name" value="HUCKEBEIN"/>
    <property type="match status" value="1"/>
</dbReference>
<evidence type="ECO:0000313" key="9">
    <source>
        <dbReference type="EMBL" id="CAB0036251.1"/>
    </source>
</evidence>
<dbReference type="PROSITE" id="PS00028">
    <property type="entry name" value="ZINC_FINGER_C2H2_1"/>
    <property type="match status" value="3"/>
</dbReference>
<organism evidence="9 10">
    <name type="scientific">Trichogramma brassicae</name>
    <dbReference type="NCBI Taxonomy" id="86971"/>
    <lineage>
        <taxon>Eukaryota</taxon>
        <taxon>Metazoa</taxon>
        <taxon>Ecdysozoa</taxon>
        <taxon>Arthropoda</taxon>
        <taxon>Hexapoda</taxon>
        <taxon>Insecta</taxon>
        <taxon>Pterygota</taxon>
        <taxon>Neoptera</taxon>
        <taxon>Endopterygota</taxon>
        <taxon>Hymenoptera</taxon>
        <taxon>Apocrita</taxon>
        <taxon>Proctotrupomorpha</taxon>
        <taxon>Chalcidoidea</taxon>
        <taxon>Trichogrammatidae</taxon>
        <taxon>Trichogramma</taxon>
    </lineage>
</organism>
<keyword evidence="6" id="KW-0175">Coiled coil</keyword>
<dbReference type="GO" id="GO:0000978">
    <property type="term" value="F:RNA polymerase II cis-regulatory region sequence-specific DNA binding"/>
    <property type="evidence" value="ECO:0007669"/>
    <property type="project" value="TreeGrafter"/>
</dbReference>
<keyword evidence="2" id="KW-0677">Repeat</keyword>
<evidence type="ECO:0000256" key="4">
    <source>
        <dbReference type="ARBA" id="ARBA00022833"/>
    </source>
</evidence>
<protein>
    <recommendedName>
        <fullName evidence="8">C2H2-type domain-containing protein</fullName>
    </recommendedName>
</protein>
<dbReference type="InterPro" id="IPR013087">
    <property type="entry name" value="Znf_C2H2_type"/>
</dbReference>
<dbReference type="SMART" id="SM00355">
    <property type="entry name" value="ZnF_C2H2"/>
    <property type="match status" value="3"/>
</dbReference>
<evidence type="ECO:0000256" key="5">
    <source>
        <dbReference type="PROSITE-ProRule" id="PRU00042"/>
    </source>
</evidence>
<evidence type="ECO:0000256" key="6">
    <source>
        <dbReference type="SAM" id="Coils"/>
    </source>
</evidence>
<keyword evidence="3 5" id="KW-0863">Zinc-finger</keyword>
<feature type="compositionally biased region" description="Basic and acidic residues" evidence="7">
    <location>
        <begin position="96"/>
        <end position="105"/>
    </location>
</feature>
<dbReference type="GO" id="GO:0000981">
    <property type="term" value="F:DNA-binding transcription factor activity, RNA polymerase II-specific"/>
    <property type="evidence" value="ECO:0007669"/>
    <property type="project" value="TreeGrafter"/>
</dbReference>
<sequence>MSELYFRPWVYGKSRSSVDAMEMSTTTTTASSSSPSCSSQEEASGYYHHHRNSKESTTDSFSGSDDSDDREESSVASESSPCHSPFHIADILNKPRVADAKDSSKPRRRVYAPVPLQPPRHCHRGLAMPPPPPPPALPALYYESPTQGPTSCYQSVCGQLMVQAQCELAQYEIALKLKEEEAAKSAKKSRPKKYLCEECGKGFSNGGQLKGHSRIHTGERPFVCNHPNCGKCFTRNEELTRHRKIHSGEKPHKCPTCLKCFGRKDHLTKHYKTHMPRYCFPASLAEIDQLTQQQQHHQGLTNQCADQLTSSYKAYDLIQIRETVETSLTCRRVHASIVRKAKTRVSVCCLTSVSKTKSHHCAHYIIHHCVPRIECIHRAEYCNYKTSLLQLVYVISGPEDFSENEGKKPKTQYVNKSRAIKIFLRPRDAIELFFLCV</sequence>
<feature type="domain" description="C2H2-type" evidence="8">
    <location>
        <begin position="252"/>
        <end position="274"/>
    </location>
</feature>